<protein>
    <submittedName>
        <fullName evidence="1">Uncharacterized protein</fullName>
    </submittedName>
</protein>
<keyword evidence="2" id="KW-1185">Reference proteome</keyword>
<gene>
    <name evidence="1" type="ORF">KIN20_011559</name>
</gene>
<reference evidence="1" key="1">
    <citation type="submission" date="2021-06" db="EMBL/GenBank/DDBJ databases">
        <title>Parelaphostrongylus tenuis whole genome reference sequence.</title>
        <authorList>
            <person name="Garwood T.J."/>
            <person name="Larsen P.A."/>
            <person name="Fountain-Jones N.M."/>
            <person name="Garbe J.R."/>
            <person name="Macchietto M.G."/>
            <person name="Kania S.A."/>
            <person name="Gerhold R.W."/>
            <person name="Richards J.E."/>
            <person name="Wolf T.M."/>
        </authorList>
    </citation>
    <scope>NUCLEOTIDE SEQUENCE</scope>
    <source>
        <strain evidence="1">MNPRO001-30</strain>
        <tissue evidence="1">Meninges</tissue>
    </source>
</reference>
<proteinExistence type="predicted"/>
<evidence type="ECO:0000313" key="1">
    <source>
        <dbReference type="EMBL" id="KAJ1354577.1"/>
    </source>
</evidence>
<evidence type="ECO:0000313" key="2">
    <source>
        <dbReference type="Proteomes" id="UP001196413"/>
    </source>
</evidence>
<organism evidence="1 2">
    <name type="scientific">Parelaphostrongylus tenuis</name>
    <name type="common">Meningeal worm</name>
    <dbReference type="NCBI Taxonomy" id="148309"/>
    <lineage>
        <taxon>Eukaryota</taxon>
        <taxon>Metazoa</taxon>
        <taxon>Ecdysozoa</taxon>
        <taxon>Nematoda</taxon>
        <taxon>Chromadorea</taxon>
        <taxon>Rhabditida</taxon>
        <taxon>Rhabditina</taxon>
        <taxon>Rhabditomorpha</taxon>
        <taxon>Strongyloidea</taxon>
        <taxon>Metastrongylidae</taxon>
        <taxon>Parelaphostrongylus</taxon>
    </lineage>
</organism>
<accession>A0AAD5MTS5</accession>
<dbReference type="EMBL" id="JAHQIW010002123">
    <property type="protein sequence ID" value="KAJ1354577.1"/>
    <property type="molecule type" value="Genomic_DNA"/>
</dbReference>
<dbReference type="Proteomes" id="UP001196413">
    <property type="component" value="Unassembled WGS sequence"/>
</dbReference>
<name>A0AAD5MTS5_PARTN</name>
<sequence>MLPFDDDMSLPDQSLVFGDDRINTLITESDGGTGTSDGDTVMDVLAVDEIVEDAIKEPIASVSLPELTGTEGQQVVQERKERSCSLNKILGRFAREAHAVRGAEKSWKDPTFEISIEAPIEELFNRWSHICTPNERLKMRAM</sequence>
<comment type="caution">
    <text evidence="1">The sequence shown here is derived from an EMBL/GenBank/DDBJ whole genome shotgun (WGS) entry which is preliminary data.</text>
</comment>
<dbReference type="AlphaFoldDB" id="A0AAD5MTS5"/>